<organism evidence="1 2">
    <name type="scientific">Candidatus Epulonipiscium fishelsonii</name>
    <dbReference type="NCBI Taxonomy" id="77094"/>
    <lineage>
        <taxon>Bacteria</taxon>
        <taxon>Bacillati</taxon>
        <taxon>Bacillota</taxon>
        <taxon>Clostridia</taxon>
        <taxon>Lachnospirales</taxon>
        <taxon>Lachnospiraceae</taxon>
        <taxon>Candidatus Epulonipiscium</taxon>
    </lineage>
</organism>
<protein>
    <submittedName>
        <fullName evidence="1">Uncharacterized protein</fullName>
    </submittedName>
</protein>
<evidence type="ECO:0000313" key="2">
    <source>
        <dbReference type="Proteomes" id="UP000188605"/>
    </source>
</evidence>
<accession>A0ACC8XDB7</accession>
<dbReference type="Proteomes" id="UP000188605">
    <property type="component" value="Unassembled WGS sequence"/>
</dbReference>
<reference evidence="1" key="1">
    <citation type="submission" date="2016-08" db="EMBL/GenBank/DDBJ databases">
        <authorList>
            <person name="Ngugi D.K."/>
            <person name="Miyake S."/>
            <person name="Stingl U."/>
        </authorList>
    </citation>
    <scope>NUCLEOTIDE SEQUENCE</scope>
    <source>
        <strain evidence="1">SCG-B11WGA-EpuloA1</strain>
    </source>
</reference>
<gene>
    <name evidence="1" type="ORF">AN396_05225</name>
</gene>
<comment type="caution">
    <text evidence="1">The sequence shown here is derived from an EMBL/GenBank/DDBJ whole genome shotgun (WGS) entry which is preliminary data.</text>
</comment>
<evidence type="ECO:0000313" key="1">
    <source>
        <dbReference type="EMBL" id="ONI40822.1"/>
    </source>
</evidence>
<dbReference type="EMBL" id="LJDB01000045">
    <property type="protein sequence ID" value="ONI40822.1"/>
    <property type="molecule type" value="Genomic_DNA"/>
</dbReference>
<keyword evidence="2" id="KW-1185">Reference proteome</keyword>
<name>A0ACC8XDB7_9FIRM</name>
<proteinExistence type="predicted"/>
<sequence length="410" mass="47247">MQSKNILDELKVIAVNGNKFYRKKDNLCIVMGAGCKYYIRSIGENKVSIDSSKQLEASYLVEQKHTSKYFKYEANIKDIIEDKRYHIDKLQSVRDGFGVSPTEDGLFKDFVTECMNIVLPAIKEILNISDLEYIGEIAEVEYGGKNQMSKSIFLDRLLEFKSQQMGEIILEINLEMQNIRYQNEIDREIVYISRIFGEYTPTSSEQGKTHIYNIENKKARCIWLYSSEKETVAPSEYKGLPIVTKELTEKETKRTLDQLQIVSVYMMNHKELSKKHKYTKKFIEFLLEPSKCLMSKDKEKKKLAEGFKNTVQRREVLSLSSMEVMYENEILKQKNQEALVNETRAKAEADRAKAEADRAKAGETRAKAGETRAKAEADIARANEAKARANEAKAKAELNRLKEKLKEYGL</sequence>